<evidence type="ECO:0008006" key="3">
    <source>
        <dbReference type="Google" id="ProtNLM"/>
    </source>
</evidence>
<proteinExistence type="predicted"/>
<dbReference type="Proteomes" id="UP001139485">
    <property type="component" value="Unassembled WGS sequence"/>
</dbReference>
<accession>A0A9X2D7E0</accession>
<name>A0A9X2D7E0_9ACTN</name>
<dbReference type="AlphaFoldDB" id="A0A9X2D7E0"/>
<dbReference type="RefSeq" id="WP_250053723.1">
    <property type="nucleotide sequence ID" value="NZ_JAMJPH010000012.1"/>
</dbReference>
<evidence type="ECO:0000313" key="1">
    <source>
        <dbReference type="EMBL" id="MCM0620628.1"/>
    </source>
</evidence>
<organism evidence="1 2">
    <name type="scientific">Nocardioides bruguierae</name>
    <dbReference type="NCBI Taxonomy" id="2945102"/>
    <lineage>
        <taxon>Bacteria</taxon>
        <taxon>Bacillati</taxon>
        <taxon>Actinomycetota</taxon>
        <taxon>Actinomycetes</taxon>
        <taxon>Propionibacteriales</taxon>
        <taxon>Nocardioidaceae</taxon>
        <taxon>Nocardioides</taxon>
    </lineage>
</organism>
<evidence type="ECO:0000313" key="2">
    <source>
        <dbReference type="Proteomes" id="UP001139485"/>
    </source>
</evidence>
<sequence length="141" mass="15092">MTPRPSDQDQRATRDRALSDNQTTCSFCLEPTQGAPVYPGFAASICADCAAEAARSLAAGEVTDRWAGTDLLTGLARCLSSTRQAEQMLVTWVGRARDGGLSWARIGGVVGTTRQAAWERFAKRLPDAEAEHADERAHAGV</sequence>
<gene>
    <name evidence="1" type="ORF">M8330_10015</name>
</gene>
<protein>
    <recommendedName>
        <fullName evidence="3">ClpX-type ZB domain-containing protein</fullName>
    </recommendedName>
</protein>
<comment type="caution">
    <text evidence="1">The sequence shown here is derived from an EMBL/GenBank/DDBJ whole genome shotgun (WGS) entry which is preliminary data.</text>
</comment>
<dbReference type="EMBL" id="JAMOIL010000011">
    <property type="protein sequence ID" value="MCM0620628.1"/>
    <property type="molecule type" value="Genomic_DNA"/>
</dbReference>
<keyword evidence="2" id="KW-1185">Reference proteome</keyword>
<reference evidence="1" key="1">
    <citation type="submission" date="2022-05" db="EMBL/GenBank/DDBJ databases">
        <authorList>
            <person name="Tuo L."/>
        </authorList>
    </citation>
    <scope>NUCLEOTIDE SEQUENCE</scope>
    <source>
        <strain evidence="1">BSK12Z-4</strain>
    </source>
</reference>